<evidence type="ECO:0000256" key="1">
    <source>
        <dbReference type="SAM" id="MobiDB-lite"/>
    </source>
</evidence>
<protein>
    <submittedName>
        <fullName evidence="2">Uncharacterized protein</fullName>
    </submittedName>
</protein>
<name>A0A9P4QJ80_9PLEO</name>
<accession>A0A9P4QJ80</accession>
<reference evidence="2" key="1">
    <citation type="journal article" date="2020" name="Stud. Mycol.">
        <title>101 Dothideomycetes genomes: a test case for predicting lifestyles and emergence of pathogens.</title>
        <authorList>
            <person name="Haridas S."/>
            <person name="Albert R."/>
            <person name="Binder M."/>
            <person name="Bloem J."/>
            <person name="Labutti K."/>
            <person name="Salamov A."/>
            <person name="Andreopoulos B."/>
            <person name="Baker S."/>
            <person name="Barry K."/>
            <person name="Bills G."/>
            <person name="Bluhm B."/>
            <person name="Cannon C."/>
            <person name="Castanera R."/>
            <person name="Culley D."/>
            <person name="Daum C."/>
            <person name="Ezra D."/>
            <person name="Gonzalez J."/>
            <person name="Henrissat B."/>
            <person name="Kuo A."/>
            <person name="Liang C."/>
            <person name="Lipzen A."/>
            <person name="Lutzoni F."/>
            <person name="Magnuson J."/>
            <person name="Mondo S."/>
            <person name="Nolan M."/>
            <person name="Ohm R."/>
            <person name="Pangilinan J."/>
            <person name="Park H.-J."/>
            <person name="Ramirez L."/>
            <person name="Alfaro M."/>
            <person name="Sun H."/>
            <person name="Tritt A."/>
            <person name="Yoshinaga Y."/>
            <person name="Zwiers L.-H."/>
            <person name="Turgeon B."/>
            <person name="Goodwin S."/>
            <person name="Spatafora J."/>
            <person name="Crous P."/>
            <person name="Grigoriev I."/>
        </authorList>
    </citation>
    <scope>NUCLEOTIDE SEQUENCE</scope>
    <source>
        <strain evidence="2">CBS 125425</strain>
    </source>
</reference>
<feature type="region of interest" description="Disordered" evidence="1">
    <location>
        <begin position="62"/>
        <end position="114"/>
    </location>
</feature>
<comment type="caution">
    <text evidence="2">The sequence shown here is derived from an EMBL/GenBank/DDBJ whole genome shotgun (WGS) entry which is preliminary data.</text>
</comment>
<dbReference type="AlphaFoldDB" id="A0A9P4QJ80"/>
<dbReference type="OrthoDB" id="4357141at2759"/>
<sequence>MTSFTECALLQDQNRSLLKANSEARVRRSTRWVVLGKAKVMGYKDLEEARAKRDAKEKAIVVKGNRGRKRKSSAPEPGVEANLPPSKKRAARLSETEPLKVAGMSQRAPVAKMY</sequence>
<evidence type="ECO:0000313" key="2">
    <source>
        <dbReference type="EMBL" id="KAF2726533.1"/>
    </source>
</evidence>
<gene>
    <name evidence="2" type="ORF">EJ04DRAFT_530190</name>
</gene>
<organism evidence="2 3">
    <name type="scientific">Polyplosphaeria fusca</name>
    <dbReference type="NCBI Taxonomy" id="682080"/>
    <lineage>
        <taxon>Eukaryota</taxon>
        <taxon>Fungi</taxon>
        <taxon>Dikarya</taxon>
        <taxon>Ascomycota</taxon>
        <taxon>Pezizomycotina</taxon>
        <taxon>Dothideomycetes</taxon>
        <taxon>Pleosporomycetidae</taxon>
        <taxon>Pleosporales</taxon>
        <taxon>Tetraplosphaeriaceae</taxon>
        <taxon>Polyplosphaeria</taxon>
    </lineage>
</organism>
<keyword evidence="3" id="KW-1185">Reference proteome</keyword>
<proteinExistence type="predicted"/>
<evidence type="ECO:0000313" key="3">
    <source>
        <dbReference type="Proteomes" id="UP000799444"/>
    </source>
</evidence>
<dbReference type="Proteomes" id="UP000799444">
    <property type="component" value="Unassembled WGS sequence"/>
</dbReference>
<dbReference type="EMBL" id="ML996446">
    <property type="protein sequence ID" value="KAF2726533.1"/>
    <property type="molecule type" value="Genomic_DNA"/>
</dbReference>